<dbReference type="RefSeq" id="WP_058820009.1">
    <property type="nucleotide sequence ID" value="NZ_CBCSDD010000077.1"/>
</dbReference>
<reference evidence="3 8" key="3">
    <citation type="submission" date="2019-09" db="EMBL/GenBank/DDBJ databases">
        <title>Draft genome sequence of various Type strains from the CCUG.</title>
        <authorList>
            <person name="Pineiro-Iglesias B."/>
            <person name="Tunovic T."/>
            <person name="Unosson C."/>
            <person name="Inganas E."/>
            <person name="Ohlen M."/>
            <person name="Cardew S."/>
            <person name="Jensie-Markopoulos S."/>
            <person name="Salva-Serra F."/>
            <person name="Jaen-Luchoro D."/>
            <person name="Karlsson R."/>
            <person name="Svensson-Stadler L."/>
            <person name="Chun J."/>
            <person name="Moore E."/>
        </authorList>
    </citation>
    <scope>NUCLEOTIDE SEQUENCE [LARGE SCALE GENOMIC DNA]</scope>
    <source>
        <strain evidence="3 8">CCUG 6322T</strain>
    </source>
</reference>
<dbReference type="EMBL" id="AAMGFJ010000048">
    <property type="protein sequence ID" value="EDH0572675.1"/>
    <property type="molecule type" value="Genomic_DNA"/>
</dbReference>
<evidence type="ECO:0000313" key="8">
    <source>
        <dbReference type="Proteomes" id="UP000322837"/>
    </source>
</evidence>
<dbReference type="Proteomes" id="UP000254124">
    <property type="component" value="Unassembled WGS sequence"/>
</dbReference>
<feature type="transmembrane region" description="Helical" evidence="1">
    <location>
        <begin position="6"/>
        <end position="23"/>
    </location>
</feature>
<evidence type="ECO:0000313" key="7">
    <source>
        <dbReference type="Proteomes" id="UP000254741"/>
    </source>
</evidence>
<evidence type="ECO:0000313" key="4">
    <source>
        <dbReference type="EMBL" id="SUG17094.1"/>
    </source>
</evidence>
<reference evidence="2" key="2">
    <citation type="submission" date="2018-07" db="EMBL/GenBank/DDBJ databases">
        <authorList>
            <consortium name="GenomeTrakr network: Whole genome sequencing for foodborne pathogen traceback"/>
        </authorList>
    </citation>
    <scope>NUCLEOTIDE SEQUENCE</scope>
    <source>
        <strain evidence="2">FDA00001204</strain>
    </source>
</reference>
<evidence type="ECO:0000313" key="5">
    <source>
        <dbReference type="EMBL" id="SUG49816.1"/>
    </source>
</evidence>
<reference evidence="6 7" key="1">
    <citation type="submission" date="2018-06" db="EMBL/GenBank/DDBJ databases">
        <authorList>
            <consortium name="Pathogen Informatics"/>
            <person name="Doyle S."/>
        </authorList>
    </citation>
    <scope>NUCLEOTIDE SEQUENCE [LARGE SCALE GENOMIC DNA]</scope>
    <source>
        <strain evidence="4 6">NCTC7295</strain>
        <strain evidence="5 7">NCTC8297</strain>
    </source>
</reference>
<keyword evidence="1" id="KW-0812">Transmembrane</keyword>
<organism evidence="4 6">
    <name type="scientific">Salmonella enterica subsp. arizonae</name>
    <dbReference type="NCBI Taxonomy" id="59203"/>
    <lineage>
        <taxon>Bacteria</taxon>
        <taxon>Pseudomonadati</taxon>
        <taxon>Pseudomonadota</taxon>
        <taxon>Gammaproteobacteria</taxon>
        <taxon>Enterobacterales</taxon>
        <taxon>Enterobacteriaceae</taxon>
        <taxon>Salmonella</taxon>
    </lineage>
</organism>
<feature type="transmembrane region" description="Helical" evidence="1">
    <location>
        <begin position="65"/>
        <end position="84"/>
    </location>
</feature>
<dbReference type="EMBL" id="VXJW01000007">
    <property type="protein sequence ID" value="KAA8663092.1"/>
    <property type="molecule type" value="Genomic_DNA"/>
</dbReference>
<evidence type="ECO:0000313" key="2">
    <source>
        <dbReference type="EMBL" id="EDH0572675.1"/>
    </source>
</evidence>
<proteinExistence type="predicted"/>
<dbReference type="Proteomes" id="UP000254741">
    <property type="component" value="Unassembled WGS sequence"/>
</dbReference>
<dbReference type="AlphaFoldDB" id="A0A379SC92"/>
<gene>
    <name evidence="2" type="ORF">AHX45_21835</name>
    <name evidence="3" type="ORF">F4V61_15330</name>
    <name evidence="4" type="ORF">NCTC7295_04834</name>
    <name evidence="5" type="ORF">NCTC8297_05168</name>
</gene>
<name>A0A379SC92_SALER</name>
<dbReference type="Proteomes" id="UP000322837">
    <property type="component" value="Unassembled WGS sequence"/>
</dbReference>
<dbReference type="EMBL" id="UGXG01000002">
    <property type="protein sequence ID" value="SUG49816.1"/>
    <property type="molecule type" value="Genomic_DNA"/>
</dbReference>
<evidence type="ECO:0000313" key="6">
    <source>
        <dbReference type="Proteomes" id="UP000254124"/>
    </source>
</evidence>
<evidence type="ECO:0000256" key="1">
    <source>
        <dbReference type="SAM" id="Phobius"/>
    </source>
</evidence>
<protein>
    <submittedName>
        <fullName evidence="4">Uncharacterized protein</fullName>
    </submittedName>
</protein>
<feature type="transmembrane region" description="Helical" evidence="1">
    <location>
        <begin position="35"/>
        <end position="53"/>
    </location>
</feature>
<dbReference type="EMBL" id="UGWZ01000001">
    <property type="protein sequence ID" value="SUG17094.1"/>
    <property type="molecule type" value="Genomic_DNA"/>
</dbReference>
<evidence type="ECO:0000313" key="3">
    <source>
        <dbReference type="EMBL" id="KAA8663092.1"/>
    </source>
</evidence>
<accession>A0A379SC92</accession>
<keyword evidence="1" id="KW-0472">Membrane</keyword>
<sequence length="85" mass="9907">MKRLMLSSIMLLVYSAVVFYLASGNTPQINRSDLLLCRVMLYGVISAVGWRLYDRFPPYRPSIRRIALWFIALIVLNEIVPEVFR</sequence>
<keyword evidence="1" id="KW-1133">Transmembrane helix</keyword>